<dbReference type="SUPFAM" id="SSF47413">
    <property type="entry name" value="lambda repressor-like DNA-binding domains"/>
    <property type="match status" value="1"/>
</dbReference>
<dbReference type="RefSeq" id="WP_094994462.1">
    <property type="nucleotide sequence ID" value="NZ_NQKI01000029.1"/>
</dbReference>
<proteinExistence type="predicted"/>
<name>A0A266N8G2_9PSED</name>
<organism evidence="1 2">
    <name type="scientific">Pseudomonas lundensis</name>
    <dbReference type="NCBI Taxonomy" id="86185"/>
    <lineage>
        <taxon>Bacteria</taxon>
        <taxon>Pseudomonadati</taxon>
        <taxon>Pseudomonadota</taxon>
        <taxon>Gammaproteobacteria</taxon>
        <taxon>Pseudomonadales</taxon>
        <taxon>Pseudomonadaceae</taxon>
        <taxon>Pseudomonas</taxon>
    </lineage>
</organism>
<sequence length="82" mass="9030">MSTYGKRLLQERLRLHLTQKQLAAAGGVGRHAQSLYERDMSLPRAPYLAAITLVGVDVLYILTGRHAAPHRTPPGNGLLSER</sequence>
<gene>
    <name evidence="1" type="ORF">CJF39_16905</name>
</gene>
<dbReference type="CDD" id="cd00093">
    <property type="entry name" value="HTH_XRE"/>
    <property type="match status" value="1"/>
</dbReference>
<dbReference type="GO" id="GO:0003677">
    <property type="term" value="F:DNA binding"/>
    <property type="evidence" value="ECO:0007669"/>
    <property type="project" value="InterPro"/>
</dbReference>
<dbReference type="EMBL" id="NQKI01000029">
    <property type="protein sequence ID" value="OZY58312.1"/>
    <property type="molecule type" value="Genomic_DNA"/>
</dbReference>
<dbReference type="InterPro" id="IPR010982">
    <property type="entry name" value="Lambda_DNA-bd_dom_sf"/>
</dbReference>
<reference evidence="1 2" key="1">
    <citation type="submission" date="2017-08" db="EMBL/GenBank/DDBJ databases">
        <title>Genomic and metabolic characterisation of spoilage-associated Pseudomonas species.</title>
        <authorList>
            <person name="Stanborough T."/>
            <person name="Fegan N."/>
            <person name="Powell S.M."/>
            <person name="Singh T."/>
            <person name="Tamplin M.L."/>
            <person name="Chandry P.S."/>
        </authorList>
    </citation>
    <scope>NUCLEOTIDE SEQUENCE [LARGE SCALE GENOMIC DNA]</scope>
    <source>
        <strain evidence="1 2">L1802</strain>
    </source>
</reference>
<dbReference type="AlphaFoldDB" id="A0A266N8G2"/>
<dbReference type="InterPro" id="IPR001387">
    <property type="entry name" value="Cro/C1-type_HTH"/>
</dbReference>
<dbReference type="Proteomes" id="UP000215788">
    <property type="component" value="Unassembled WGS sequence"/>
</dbReference>
<protein>
    <submittedName>
        <fullName evidence="1">Transcriptional regulator</fullName>
    </submittedName>
</protein>
<accession>A0A266N8G2</accession>
<dbReference type="OrthoDB" id="3196789at2"/>
<evidence type="ECO:0000313" key="2">
    <source>
        <dbReference type="Proteomes" id="UP000215788"/>
    </source>
</evidence>
<comment type="caution">
    <text evidence="1">The sequence shown here is derived from an EMBL/GenBank/DDBJ whole genome shotgun (WGS) entry which is preliminary data.</text>
</comment>
<dbReference type="Gene3D" id="1.10.260.40">
    <property type="entry name" value="lambda repressor-like DNA-binding domains"/>
    <property type="match status" value="1"/>
</dbReference>
<evidence type="ECO:0000313" key="1">
    <source>
        <dbReference type="EMBL" id="OZY58312.1"/>
    </source>
</evidence>